<evidence type="ECO:0000313" key="5">
    <source>
        <dbReference type="Proteomes" id="UP000565628"/>
    </source>
</evidence>
<evidence type="ECO:0000313" key="2">
    <source>
        <dbReference type="EMBL" id="MBC2294933.1"/>
    </source>
</evidence>
<dbReference type="AlphaFoldDB" id="A0A7X0ZXZ1"/>
<dbReference type="Proteomes" id="UP000565628">
    <property type="component" value="Unassembled WGS sequence"/>
</dbReference>
<name>A0A7X0ZXZ1_9LIST</name>
<reference evidence="4 5" key="1">
    <citation type="submission" date="2020-03" db="EMBL/GenBank/DDBJ databases">
        <title>Soil Listeria distribution.</title>
        <authorList>
            <person name="Liao J."/>
            <person name="Wiedmann M."/>
        </authorList>
    </citation>
    <scope>NUCLEOTIDE SEQUENCE [LARGE SCALE GENOMIC DNA]</scope>
    <source>
        <strain evidence="3 5">FSL L7-0039</strain>
        <strain evidence="2 4">FSL L7-0051</strain>
        <strain evidence="1 6">FSL L7-0054</strain>
    </source>
</reference>
<dbReference type="Proteomes" id="UP000543005">
    <property type="component" value="Unassembled WGS sequence"/>
</dbReference>
<evidence type="ECO:0000313" key="4">
    <source>
        <dbReference type="Proteomes" id="UP000543005"/>
    </source>
</evidence>
<organism evidence="3 5">
    <name type="scientific">Listeria booriae</name>
    <dbReference type="NCBI Taxonomy" id="1552123"/>
    <lineage>
        <taxon>Bacteria</taxon>
        <taxon>Bacillati</taxon>
        <taxon>Bacillota</taxon>
        <taxon>Bacilli</taxon>
        <taxon>Bacillales</taxon>
        <taxon>Listeriaceae</taxon>
        <taxon>Listeria</taxon>
    </lineage>
</organism>
<proteinExistence type="predicted"/>
<gene>
    <name evidence="1" type="ORF">HCB69_15590</name>
    <name evidence="2" type="ORF">HCC36_17120</name>
    <name evidence="3" type="ORF">HCJ81_16570</name>
</gene>
<dbReference type="RefSeq" id="WP_185542072.1">
    <property type="nucleotide sequence ID" value="NZ_JAARWI010000001.1"/>
</dbReference>
<protein>
    <submittedName>
        <fullName evidence="3">Abortive infection family protein</fullName>
    </submittedName>
</protein>
<evidence type="ECO:0000313" key="3">
    <source>
        <dbReference type="EMBL" id="MBC2312471.1"/>
    </source>
</evidence>
<dbReference type="EMBL" id="JAARZS010000060">
    <property type="protein sequence ID" value="MBC2285797.1"/>
    <property type="molecule type" value="Genomic_DNA"/>
</dbReference>
<accession>A0A7X0ZXZ1</accession>
<dbReference type="Proteomes" id="UP000585696">
    <property type="component" value="Unassembled WGS sequence"/>
</dbReference>
<dbReference type="EMBL" id="JAASWV010000036">
    <property type="protein sequence ID" value="MBC2312471.1"/>
    <property type="molecule type" value="Genomic_DNA"/>
</dbReference>
<dbReference type="EMBL" id="JAARZT010000053">
    <property type="protein sequence ID" value="MBC2294933.1"/>
    <property type="molecule type" value="Genomic_DNA"/>
</dbReference>
<comment type="caution">
    <text evidence="3">The sequence shown here is derived from an EMBL/GenBank/DDBJ whole genome shotgun (WGS) entry which is preliminary data.</text>
</comment>
<evidence type="ECO:0000313" key="1">
    <source>
        <dbReference type="EMBL" id="MBC2285797.1"/>
    </source>
</evidence>
<evidence type="ECO:0000313" key="6">
    <source>
        <dbReference type="Proteomes" id="UP000585696"/>
    </source>
</evidence>
<sequence length="267" mass="31339">MNYNPRLRCIDGFQIKEVTHHFEKGHDELKTDSNQSIQEAKAMIESTLQYIKNKIDELTREFTNSNFNTQYKNVLCLLYDDDPSKMEFIKLSTSQFINTLSELRNKTGRGHGAIDPIKVSDYEALFYLRTAEDLCLLLLDRMYIKLSPFKRNSVHSLFIHEGEKSYLDDTQFRNEARGITYILVEGIINQIEIERAKIHLDEFVDKGLINELLREHMQDDAIFLHSVGRGEFLYYSASVQKYYVVHYVYDESGLIARLIIRREKDSE</sequence>